<keyword evidence="5" id="KW-0349">Heme</keyword>
<evidence type="ECO:0000256" key="13">
    <source>
        <dbReference type="SAM" id="Phobius"/>
    </source>
</evidence>
<evidence type="ECO:0000256" key="4">
    <source>
        <dbReference type="ARBA" id="ARBA00022475"/>
    </source>
</evidence>
<keyword evidence="16" id="KW-1185">Reference proteome</keyword>
<dbReference type="EMBL" id="AQHF01000026">
    <property type="protein sequence ID" value="MBE0347681.1"/>
    <property type="molecule type" value="Genomic_DNA"/>
</dbReference>
<protein>
    <submittedName>
        <fullName evidence="15">Cytochrome b561</fullName>
    </submittedName>
</protein>
<reference evidence="15 16" key="1">
    <citation type="submission" date="2015-06" db="EMBL/GenBank/DDBJ databases">
        <title>Genome sequence of Pseudoalteromonas peptidolytica.</title>
        <authorList>
            <person name="Xie B.-B."/>
            <person name="Rong J.-C."/>
            <person name="Qin Q.-L."/>
            <person name="Zhang Y.-Z."/>
        </authorList>
    </citation>
    <scope>NUCLEOTIDE SEQUENCE [LARGE SCALE GENOMIC DNA]</scope>
    <source>
        <strain evidence="15 16">F12-50-A1</strain>
    </source>
</reference>
<accession>A0A8I0MYP5</accession>
<keyword evidence="3" id="KW-0813">Transport</keyword>
<keyword evidence="9 13" id="KW-1133">Transmembrane helix</keyword>
<feature type="transmembrane region" description="Helical" evidence="13">
    <location>
        <begin position="46"/>
        <end position="65"/>
    </location>
</feature>
<dbReference type="GO" id="GO:0046872">
    <property type="term" value="F:metal ion binding"/>
    <property type="evidence" value="ECO:0007669"/>
    <property type="project" value="UniProtKB-KW"/>
</dbReference>
<proteinExistence type="inferred from homology"/>
<dbReference type="InterPro" id="IPR052168">
    <property type="entry name" value="Cytochrome_b561_oxidase"/>
</dbReference>
<feature type="domain" description="Cytochrome b561 bacterial/Ni-hydrogenase" evidence="14">
    <location>
        <begin position="7"/>
        <end position="175"/>
    </location>
</feature>
<comment type="cofactor">
    <cofactor evidence="1">
        <name>heme b</name>
        <dbReference type="ChEBI" id="CHEBI:60344"/>
    </cofactor>
</comment>
<comment type="similarity">
    <text evidence="12">Belongs to the cytochrome b561 family.</text>
</comment>
<evidence type="ECO:0000256" key="1">
    <source>
        <dbReference type="ARBA" id="ARBA00001970"/>
    </source>
</evidence>
<feature type="transmembrane region" description="Helical" evidence="13">
    <location>
        <begin position="116"/>
        <end position="136"/>
    </location>
</feature>
<keyword evidence="7" id="KW-0479">Metal-binding</keyword>
<dbReference type="AlphaFoldDB" id="A0A8I0MYP5"/>
<evidence type="ECO:0000256" key="10">
    <source>
        <dbReference type="ARBA" id="ARBA00023004"/>
    </source>
</evidence>
<evidence type="ECO:0000256" key="2">
    <source>
        <dbReference type="ARBA" id="ARBA00004651"/>
    </source>
</evidence>
<evidence type="ECO:0000256" key="9">
    <source>
        <dbReference type="ARBA" id="ARBA00022989"/>
    </source>
</evidence>
<name>A0A8I0MYP5_9GAMM</name>
<feature type="transmembrane region" description="Helical" evidence="13">
    <location>
        <begin position="143"/>
        <end position="165"/>
    </location>
</feature>
<comment type="caution">
    <text evidence="15">The sequence shown here is derived from an EMBL/GenBank/DDBJ whole genome shotgun (WGS) entry which is preliminary data.</text>
</comment>
<dbReference type="GO" id="GO:0020037">
    <property type="term" value="F:heme binding"/>
    <property type="evidence" value="ECO:0007669"/>
    <property type="project" value="TreeGrafter"/>
</dbReference>
<dbReference type="GO" id="GO:0005886">
    <property type="term" value="C:plasma membrane"/>
    <property type="evidence" value="ECO:0007669"/>
    <property type="project" value="UniProtKB-SubCell"/>
</dbReference>
<evidence type="ECO:0000256" key="6">
    <source>
        <dbReference type="ARBA" id="ARBA00022692"/>
    </source>
</evidence>
<keyword evidence="6 13" id="KW-0812">Transmembrane</keyword>
<dbReference type="Gene3D" id="1.20.950.20">
    <property type="entry name" value="Transmembrane di-heme cytochromes, Chain C"/>
    <property type="match status" value="1"/>
</dbReference>
<evidence type="ECO:0000256" key="3">
    <source>
        <dbReference type="ARBA" id="ARBA00022448"/>
    </source>
</evidence>
<sequence>MNKLVTRYTFTMRLLHWSMAVLILSMVCAGLAIVSSLEPWQLSLLGLHKSFGVLALILLILRFIVRVQSTAPALPSTMPVIQVKLAKFSHWLLYFLMLVIPVSGLLMQYFGARPIVVFDLLTMPAAMVANIEYFAVFREGHGFAVLLLLLVLVVHISAACFHHFIRKDGVFKSML</sequence>
<evidence type="ECO:0000256" key="11">
    <source>
        <dbReference type="ARBA" id="ARBA00023136"/>
    </source>
</evidence>
<comment type="subcellular location">
    <subcellularLocation>
        <location evidence="2">Cell membrane</location>
        <topology evidence="2">Multi-pass membrane protein</topology>
    </subcellularLocation>
</comment>
<dbReference type="InterPro" id="IPR016174">
    <property type="entry name" value="Di-haem_cyt_TM"/>
</dbReference>
<keyword evidence="10" id="KW-0408">Iron</keyword>
<organism evidence="15 16">
    <name type="scientific">Pseudoalteromonas peptidolytica F12-50-A1</name>
    <dbReference type="NCBI Taxonomy" id="1315280"/>
    <lineage>
        <taxon>Bacteria</taxon>
        <taxon>Pseudomonadati</taxon>
        <taxon>Pseudomonadota</taxon>
        <taxon>Gammaproteobacteria</taxon>
        <taxon>Alteromonadales</taxon>
        <taxon>Pseudoalteromonadaceae</taxon>
        <taxon>Pseudoalteromonas</taxon>
    </lineage>
</organism>
<keyword evidence="8" id="KW-0249">Electron transport</keyword>
<evidence type="ECO:0000313" key="15">
    <source>
        <dbReference type="EMBL" id="MBE0347681.1"/>
    </source>
</evidence>
<evidence type="ECO:0000256" key="8">
    <source>
        <dbReference type="ARBA" id="ARBA00022982"/>
    </source>
</evidence>
<dbReference type="PANTHER" id="PTHR30529">
    <property type="entry name" value="CYTOCHROME B561"/>
    <property type="match status" value="1"/>
</dbReference>
<keyword evidence="11 13" id="KW-0472">Membrane</keyword>
<evidence type="ECO:0000256" key="5">
    <source>
        <dbReference type="ARBA" id="ARBA00022617"/>
    </source>
</evidence>
<dbReference type="RefSeq" id="WP_244297420.1">
    <property type="nucleotide sequence ID" value="NZ_AQHF01000026.1"/>
</dbReference>
<evidence type="ECO:0000256" key="12">
    <source>
        <dbReference type="ARBA" id="ARBA00037975"/>
    </source>
</evidence>
<dbReference type="SUPFAM" id="SSF81342">
    <property type="entry name" value="Transmembrane di-heme cytochromes"/>
    <property type="match status" value="1"/>
</dbReference>
<evidence type="ECO:0000256" key="7">
    <source>
        <dbReference type="ARBA" id="ARBA00022723"/>
    </source>
</evidence>
<gene>
    <name evidence="15" type="primary">cybB</name>
    <name evidence="15" type="ORF">PPEP_a2194</name>
</gene>
<dbReference type="InterPro" id="IPR011577">
    <property type="entry name" value="Cyt_b561_bac/Ni-Hgenase"/>
</dbReference>
<dbReference type="Pfam" id="PF01292">
    <property type="entry name" value="Ni_hydr_CYTB"/>
    <property type="match status" value="1"/>
</dbReference>
<feature type="transmembrane region" description="Helical" evidence="13">
    <location>
        <begin position="91"/>
        <end position="110"/>
    </location>
</feature>
<evidence type="ECO:0000313" key="16">
    <source>
        <dbReference type="Proteomes" id="UP000660708"/>
    </source>
</evidence>
<dbReference type="Proteomes" id="UP000660708">
    <property type="component" value="Unassembled WGS sequence"/>
</dbReference>
<dbReference type="PANTHER" id="PTHR30529:SF6">
    <property type="entry name" value="BLL0291 PROTEIN"/>
    <property type="match status" value="1"/>
</dbReference>
<dbReference type="GO" id="GO:0022904">
    <property type="term" value="P:respiratory electron transport chain"/>
    <property type="evidence" value="ECO:0007669"/>
    <property type="project" value="InterPro"/>
</dbReference>
<evidence type="ECO:0000259" key="14">
    <source>
        <dbReference type="Pfam" id="PF01292"/>
    </source>
</evidence>
<dbReference type="GO" id="GO:0009055">
    <property type="term" value="F:electron transfer activity"/>
    <property type="evidence" value="ECO:0007669"/>
    <property type="project" value="InterPro"/>
</dbReference>
<keyword evidence="4" id="KW-1003">Cell membrane</keyword>